<dbReference type="Pfam" id="PF08263">
    <property type="entry name" value="LRRNT_2"/>
    <property type="match status" value="1"/>
</dbReference>
<gene>
    <name evidence="13" type="ORF">NC653_003279</name>
</gene>
<comment type="subcellular location">
    <subcellularLocation>
        <location evidence="1">Membrane</location>
        <topology evidence="1">Single-pass membrane protein</topology>
    </subcellularLocation>
    <subcellularLocation>
        <location evidence="2">Plastid</location>
        <location evidence="2">Chloroplast inner membrane</location>
        <topology evidence="2">Multi-pass membrane protein</topology>
    </subcellularLocation>
</comment>
<keyword evidence="14" id="KW-1185">Reference proteome</keyword>
<dbReference type="Pfam" id="PF00560">
    <property type="entry name" value="LRR_1"/>
    <property type="match status" value="3"/>
</dbReference>
<dbReference type="Pfam" id="PF13855">
    <property type="entry name" value="LRR_8"/>
    <property type="match status" value="1"/>
</dbReference>
<dbReference type="InterPro" id="IPR003591">
    <property type="entry name" value="Leu-rich_rpt_typical-subtyp"/>
</dbReference>
<evidence type="ECO:0000256" key="7">
    <source>
        <dbReference type="ARBA" id="ARBA00022737"/>
    </source>
</evidence>
<evidence type="ECO:0000256" key="6">
    <source>
        <dbReference type="ARBA" id="ARBA00022729"/>
    </source>
</evidence>
<feature type="transmembrane region" description="Helical" evidence="11">
    <location>
        <begin position="135"/>
        <end position="159"/>
    </location>
</feature>
<feature type="transmembrane region" description="Helical" evidence="11">
    <location>
        <begin position="370"/>
        <end position="386"/>
    </location>
</feature>
<comment type="similarity">
    <text evidence="3">Belongs to the SLC13A/DASS transporter (TC 2.A.47) family. DIT1 subfamily.</text>
</comment>
<evidence type="ECO:0000256" key="11">
    <source>
        <dbReference type="SAM" id="Phobius"/>
    </source>
</evidence>
<feature type="transmembrane region" description="Helical" evidence="11">
    <location>
        <begin position="1021"/>
        <end position="1044"/>
    </location>
</feature>
<keyword evidence="8" id="KW-0934">Plastid</keyword>
<keyword evidence="4" id="KW-0433">Leucine-rich repeat</keyword>
<evidence type="ECO:0000256" key="4">
    <source>
        <dbReference type="ARBA" id="ARBA00022614"/>
    </source>
</evidence>
<evidence type="ECO:0000313" key="13">
    <source>
        <dbReference type="EMBL" id="KAJ7013571.1"/>
    </source>
</evidence>
<keyword evidence="8" id="KW-1001">Plastid inner membrane</keyword>
<organism evidence="13 14">
    <name type="scientific">Populus alba x Populus x berolinensis</name>
    <dbReference type="NCBI Taxonomy" id="444605"/>
    <lineage>
        <taxon>Eukaryota</taxon>
        <taxon>Viridiplantae</taxon>
        <taxon>Streptophyta</taxon>
        <taxon>Embryophyta</taxon>
        <taxon>Tracheophyta</taxon>
        <taxon>Spermatophyta</taxon>
        <taxon>Magnoliopsida</taxon>
        <taxon>eudicotyledons</taxon>
        <taxon>Gunneridae</taxon>
        <taxon>Pentapetalae</taxon>
        <taxon>rosids</taxon>
        <taxon>fabids</taxon>
        <taxon>Malpighiales</taxon>
        <taxon>Salicaceae</taxon>
        <taxon>Saliceae</taxon>
        <taxon>Populus</taxon>
    </lineage>
</organism>
<evidence type="ECO:0000256" key="9">
    <source>
        <dbReference type="ARBA" id="ARBA00022989"/>
    </source>
</evidence>
<keyword evidence="7" id="KW-0677">Repeat</keyword>
<feature type="transmembrane region" description="Helical" evidence="11">
    <location>
        <begin position="106"/>
        <end position="123"/>
    </location>
</feature>
<name>A0AAD6RRX1_9ROSI</name>
<dbReference type="PROSITE" id="PS51450">
    <property type="entry name" value="LRR"/>
    <property type="match status" value="1"/>
</dbReference>
<evidence type="ECO:0000256" key="3">
    <source>
        <dbReference type="ARBA" id="ARBA00007349"/>
    </source>
</evidence>
<dbReference type="InterPro" id="IPR013210">
    <property type="entry name" value="LRR_N_plant-typ"/>
</dbReference>
<dbReference type="InterPro" id="IPR001898">
    <property type="entry name" value="SLC13A/DASS"/>
</dbReference>
<dbReference type="InterPro" id="IPR030676">
    <property type="entry name" value="CitT-rel"/>
</dbReference>
<evidence type="ECO:0000259" key="12">
    <source>
        <dbReference type="Pfam" id="PF08263"/>
    </source>
</evidence>
<keyword evidence="6" id="KW-0732">Signal</keyword>
<evidence type="ECO:0000256" key="2">
    <source>
        <dbReference type="ARBA" id="ARBA00004478"/>
    </source>
</evidence>
<proteinExistence type="inferred from homology"/>
<keyword evidence="9 11" id="KW-1133">Transmembrane helix</keyword>
<comment type="caution">
    <text evidence="13">The sequence shown here is derived from an EMBL/GenBank/DDBJ whole genome shotgun (WGS) entry which is preliminary data.</text>
</comment>
<dbReference type="Proteomes" id="UP001164929">
    <property type="component" value="Chromosome 1"/>
</dbReference>
<sequence length="1046" mass="113525">MESFALHSLSTTTTTTTTFSTSLYTRISLLHRLPKPLSITKSSPSILSLSTIRSSTQKPLLFSALHTKNKTFYSNFRILALDTKSSDNPLSDSSEKPTPAQKGAKLIPLLISVSIGLIVRFAVPKPIGITPQAWQLLSIFLSTIAGLILSPLPVAAWAFLGLTTLLVTRTLTFTTAFSAFTNEVIWLIVISFFFARGFVKTGLGDRIATYFVKWLGKSTLGLSYGLILSEVLIAPAMPSTTARAGGVFLPIIKSLSLSAGSKPGDSSSKKLGSYLIQSQMQCAGSSSSLFLTAAAQNLLCFKLAGELGVMIPNPWISWLKAASLPALISLVVTPLVLYKLYPPETKDTPDAPAVAAKKLETMGSVTKNEWTMVGTMLLAVSLWVFGEKSAWDTLAWFAVLVGMASQLTNLGVISWMSSCVSKNLQSLSLSWPAAFGVLQASYFFIHYLFAGQIGHVGALYSAFLAMHLAAGVPATMAALALAYNTNLFGALTHYSSGQSAVYYGAGYMDLPDVFKLGFVMTLTNAIIWGVTATFWWNFKAPFTRSENFSCNSNDLRSLTNFSRSIDYGLDWNTSDSNCCTWIGVTCDNSTVSSKRVVRLELGSKRLNGIISESLAGLDQLSILNLSQNFLHGYLPDRLLHLQNLEIIDSSNNDLVGPLPGGSNLSSIRYVDISANNFNGSVDAALCESSSYIHTLNLGNNYFTGEVPANFGRCSSLQQLFLNDNHLSGNLPKSLCQLRNLRILHLQHNLVSGPLNDEIGKLSNLVELDISSNKFSGILPDVFERLKLENFFASSNNFSGHLPMSLVNSPYIVILNLNNNTLNGPINLNCSAMVHLISVDLGSNNFHGPLPDVISSCQRLTNLNLARNNLGGEVPFAFKNLQALRSLSLSNNSLVNISSALAILQHCRNLTSLFLSFNFHGTIPDSFSGMTNLEVLDLSYNDLSGEIPLSLEKLSFLSKFSIAYNQLHGDIPTGGQFLTFPPSSFEGNKGLREQQLTPFQPQQAPHDVQLADEEMTIIGLQFGLGVMTGFLFTVTLCFASGWVFAKT</sequence>
<feature type="transmembrane region" description="Helical" evidence="11">
    <location>
        <begin position="393"/>
        <end position="417"/>
    </location>
</feature>
<dbReference type="SUPFAM" id="SSF52058">
    <property type="entry name" value="L domain-like"/>
    <property type="match status" value="1"/>
</dbReference>
<evidence type="ECO:0000313" key="14">
    <source>
        <dbReference type="Proteomes" id="UP001164929"/>
    </source>
</evidence>
<dbReference type="Gene3D" id="3.80.10.10">
    <property type="entry name" value="Ribonuclease Inhibitor"/>
    <property type="match status" value="3"/>
</dbReference>
<protein>
    <recommendedName>
        <fullName evidence="12">Leucine-rich repeat-containing N-terminal plant-type domain-containing protein</fullName>
    </recommendedName>
</protein>
<dbReference type="FunFam" id="3.80.10.10:FF:000095">
    <property type="entry name" value="LRR receptor-like serine/threonine-protein kinase GSO1"/>
    <property type="match status" value="1"/>
</dbReference>
<feature type="transmembrane region" description="Helical" evidence="11">
    <location>
        <begin position="462"/>
        <end position="483"/>
    </location>
</feature>
<dbReference type="SMART" id="SM00369">
    <property type="entry name" value="LRR_TYP"/>
    <property type="match status" value="5"/>
</dbReference>
<dbReference type="GO" id="GO:0009706">
    <property type="term" value="C:chloroplast inner membrane"/>
    <property type="evidence" value="ECO:0007669"/>
    <property type="project" value="UniProtKB-SubCell"/>
</dbReference>
<feature type="transmembrane region" description="Helical" evidence="11">
    <location>
        <begin position="429"/>
        <end position="450"/>
    </location>
</feature>
<feature type="transmembrane region" description="Helical" evidence="11">
    <location>
        <begin position="516"/>
        <end position="538"/>
    </location>
</feature>
<evidence type="ECO:0000256" key="8">
    <source>
        <dbReference type="ARBA" id="ARBA00022780"/>
    </source>
</evidence>
<dbReference type="GO" id="GO:0015140">
    <property type="term" value="F:malate transmembrane transporter activity"/>
    <property type="evidence" value="ECO:0007669"/>
    <property type="project" value="UniProtKB-ARBA"/>
</dbReference>
<reference evidence="13 14" key="1">
    <citation type="journal article" date="2023" name="Mol. Ecol. Resour.">
        <title>Chromosome-level genome assembly of a triploid poplar Populus alba 'Berolinensis'.</title>
        <authorList>
            <person name="Chen S."/>
            <person name="Yu Y."/>
            <person name="Wang X."/>
            <person name="Wang S."/>
            <person name="Zhang T."/>
            <person name="Zhou Y."/>
            <person name="He R."/>
            <person name="Meng N."/>
            <person name="Wang Y."/>
            <person name="Liu W."/>
            <person name="Liu Z."/>
            <person name="Liu J."/>
            <person name="Guo Q."/>
            <person name="Huang H."/>
            <person name="Sederoff R.R."/>
            <person name="Wang G."/>
            <person name="Qu G."/>
            <person name="Chen S."/>
        </authorList>
    </citation>
    <scope>NUCLEOTIDE SEQUENCE [LARGE SCALE GENOMIC DNA]</scope>
    <source>
        <strain evidence="13">SC-2020</strain>
    </source>
</reference>
<dbReference type="AlphaFoldDB" id="A0AAD6RRX1"/>
<keyword evidence="5 11" id="KW-0812">Transmembrane</keyword>
<evidence type="ECO:0000256" key="10">
    <source>
        <dbReference type="ARBA" id="ARBA00023136"/>
    </source>
</evidence>
<evidence type="ECO:0000256" key="1">
    <source>
        <dbReference type="ARBA" id="ARBA00004167"/>
    </source>
</evidence>
<dbReference type="FunFam" id="3.80.10.10:FF:000129">
    <property type="entry name" value="Leucine-rich repeat receptor-like kinase"/>
    <property type="match status" value="1"/>
</dbReference>
<accession>A0AAD6RRX1</accession>
<dbReference type="PANTHER" id="PTHR42826">
    <property type="entry name" value="DICARBOXYLATE TRANSPORTER 2.1, CHLOROPLASTIC"/>
    <property type="match status" value="1"/>
</dbReference>
<feature type="transmembrane region" description="Helical" evidence="11">
    <location>
        <begin position="171"/>
        <end position="194"/>
    </location>
</feature>
<feature type="domain" description="Leucine-rich repeat-containing N-terminal plant-type" evidence="12">
    <location>
        <begin position="552"/>
        <end position="587"/>
    </location>
</feature>
<keyword evidence="10 11" id="KW-0472">Membrane</keyword>
<dbReference type="NCBIfam" id="TIGR00785">
    <property type="entry name" value="dass"/>
    <property type="match status" value="1"/>
</dbReference>
<dbReference type="SUPFAM" id="SSF52047">
    <property type="entry name" value="RNI-like"/>
    <property type="match status" value="1"/>
</dbReference>
<dbReference type="InterPro" id="IPR032675">
    <property type="entry name" value="LRR_dom_sf"/>
</dbReference>
<dbReference type="EMBL" id="JAQIZT010000001">
    <property type="protein sequence ID" value="KAJ7013571.1"/>
    <property type="molecule type" value="Genomic_DNA"/>
</dbReference>
<feature type="transmembrane region" description="Helical" evidence="11">
    <location>
        <begin position="318"/>
        <end position="338"/>
    </location>
</feature>
<dbReference type="InterPro" id="IPR001611">
    <property type="entry name" value="Leu-rich_rpt"/>
</dbReference>
<dbReference type="Pfam" id="PF00939">
    <property type="entry name" value="Na_sulph_symp"/>
    <property type="match status" value="1"/>
</dbReference>
<evidence type="ECO:0000256" key="5">
    <source>
        <dbReference type="ARBA" id="ARBA00022692"/>
    </source>
</evidence>